<evidence type="ECO:0000313" key="1">
    <source>
        <dbReference type="EMBL" id="SHF90925.1"/>
    </source>
</evidence>
<proteinExistence type="predicted"/>
<accession>A0A1M5FHE6</accession>
<dbReference type="Proteomes" id="UP000184088">
    <property type="component" value="Unassembled WGS sequence"/>
</dbReference>
<name>A0A1M5FHE6_9THEO</name>
<gene>
    <name evidence="1" type="ORF">SAMN02746089_02756</name>
</gene>
<keyword evidence="2" id="KW-1185">Reference proteome</keyword>
<protein>
    <submittedName>
        <fullName evidence="1">Uncharacterized protein</fullName>
    </submittedName>
</protein>
<sequence>MLKLALGKYSKPLLHNQSIHAGVNFKSIPLLKFETLTLLDATFGSTCYLTFSHSPGTIGIGKEVMPDGYWDCRYHQPCGKGVPYFGKNVGGREANIEINDAFRSP</sequence>
<evidence type="ECO:0000313" key="2">
    <source>
        <dbReference type="Proteomes" id="UP000184088"/>
    </source>
</evidence>
<organism evidence="1 2">
    <name type="scientific">Caldanaerobius fijiensis DSM 17918</name>
    <dbReference type="NCBI Taxonomy" id="1121256"/>
    <lineage>
        <taxon>Bacteria</taxon>
        <taxon>Bacillati</taxon>
        <taxon>Bacillota</taxon>
        <taxon>Clostridia</taxon>
        <taxon>Thermoanaerobacterales</taxon>
        <taxon>Thermoanaerobacteraceae</taxon>
        <taxon>Caldanaerobius</taxon>
    </lineage>
</organism>
<reference evidence="1 2" key="1">
    <citation type="submission" date="2016-11" db="EMBL/GenBank/DDBJ databases">
        <authorList>
            <person name="Jaros S."/>
            <person name="Januszkiewicz K."/>
            <person name="Wedrychowicz H."/>
        </authorList>
    </citation>
    <scope>NUCLEOTIDE SEQUENCE [LARGE SCALE GENOMIC DNA]</scope>
    <source>
        <strain evidence="1 2">DSM 17918</strain>
    </source>
</reference>
<dbReference type="EMBL" id="FQVH01000065">
    <property type="protein sequence ID" value="SHF90925.1"/>
    <property type="molecule type" value="Genomic_DNA"/>
</dbReference>
<dbReference type="AlphaFoldDB" id="A0A1M5FHE6"/>